<gene>
    <name evidence="1" type="ORF">NQ318_015331</name>
</gene>
<keyword evidence="2" id="KW-1185">Reference proteome</keyword>
<proteinExistence type="predicted"/>
<reference evidence="1" key="1">
    <citation type="journal article" date="2023" name="Insect Mol. Biol.">
        <title>Genome sequencing provides insights into the evolution of gene families encoding plant cell wall-degrading enzymes in longhorned beetles.</title>
        <authorList>
            <person name="Shin N.R."/>
            <person name="Okamura Y."/>
            <person name="Kirsch R."/>
            <person name="Pauchet Y."/>
        </authorList>
    </citation>
    <scope>NUCLEOTIDE SEQUENCE</scope>
    <source>
        <strain evidence="1">AMC_N1</strain>
    </source>
</reference>
<name>A0AAV8X9P8_9CUCU</name>
<dbReference type="PANTHER" id="PTHR47326:SF1">
    <property type="entry name" value="HTH PSQ-TYPE DOMAIN-CONTAINING PROTEIN"/>
    <property type="match status" value="1"/>
</dbReference>
<protein>
    <submittedName>
        <fullName evidence="1">Uncharacterized protein</fullName>
    </submittedName>
</protein>
<evidence type="ECO:0000313" key="1">
    <source>
        <dbReference type="EMBL" id="KAJ8935297.1"/>
    </source>
</evidence>
<dbReference type="PANTHER" id="PTHR47326">
    <property type="entry name" value="TRANSPOSABLE ELEMENT TC3 TRANSPOSASE-LIKE PROTEIN"/>
    <property type="match status" value="1"/>
</dbReference>
<sequence>MYLDHMLCSTCATPRGARGNDGFEAEEALKLFDISASAASAASTATASAAHKKLDVFHETPNYHTFLDARFANQVGIFRRRLKLFQAVLIFSGKMPTWLAKERYPELQPISQSTVNKIKKQFRQRGRVRQLKKNPPNKLSDDQKLDEMLMLEENPHKCICTYKGQFYYPASEYTGMCLNYGKSILTSSAPRKFPFKPPTNPLNQPKNFNVRKTGTPSHLQIFSIKLLIDLLKEQRRVSLEMYFRDGSKIYGNWVYSMRAAYEIHFDHFSWSVKRFLHLYRQTGSVNRKQGSGRSKVRTEEDVEMVRQAITDNPRISITHLSQQVNLLYTTCQRILKDDLVIHPYRLQPKKFLKRTNL</sequence>
<comment type="caution">
    <text evidence="1">The sequence shown here is derived from an EMBL/GenBank/DDBJ whole genome shotgun (WGS) entry which is preliminary data.</text>
</comment>
<accession>A0AAV8X9P8</accession>
<dbReference type="Proteomes" id="UP001162162">
    <property type="component" value="Unassembled WGS sequence"/>
</dbReference>
<organism evidence="1 2">
    <name type="scientific">Aromia moschata</name>
    <dbReference type="NCBI Taxonomy" id="1265417"/>
    <lineage>
        <taxon>Eukaryota</taxon>
        <taxon>Metazoa</taxon>
        <taxon>Ecdysozoa</taxon>
        <taxon>Arthropoda</taxon>
        <taxon>Hexapoda</taxon>
        <taxon>Insecta</taxon>
        <taxon>Pterygota</taxon>
        <taxon>Neoptera</taxon>
        <taxon>Endopterygota</taxon>
        <taxon>Coleoptera</taxon>
        <taxon>Polyphaga</taxon>
        <taxon>Cucujiformia</taxon>
        <taxon>Chrysomeloidea</taxon>
        <taxon>Cerambycidae</taxon>
        <taxon>Cerambycinae</taxon>
        <taxon>Callichromatini</taxon>
        <taxon>Aromia</taxon>
    </lineage>
</organism>
<dbReference type="EMBL" id="JAPWTK010000901">
    <property type="protein sequence ID" value="KAJ8935297.1"/>
    <property type="molecule type" value="Genomic_DNA"/>
</dbReference>
<evidence type="ECO:0000313" key="2">
    <source>
        <dbReference type="Proteomes" id="UP001162162"/>
    </source>
</evidence>
<dbReference type="AlphaFoldDB" id="A0AAV8X9P8"/>